<evidence type="ECO:0000313" key="3">
    <source>
        <dbReference type="Proteomes" id="UP000004810"/>
    </source>
</evidence>
<name>J9B7Y9_WUCBA</name>
<sequence>MFGRDRYSTMNENIPAKPSGRSTSANGGISQKKLSENSLQNVLAVPQILKYIKPEG</sequence>
<dbReference type="Proteomes" id="UP000004810">
    <property type="component" value="Unassembled WGS sequence"/>
</dbReference>
<evidence type="ECO:0000313" key="2">
    <source>
        <dbReference type="EMBL" id="EJW83160.1"/>
    </source>
</evidence>
<accession>J9B7Y9</accession>
<evidence type="ECO:0000256" key="1">
    <source>
        <dbReference type="SAM" id="MobiDB-lite"/>
    </source>
</evidence>
<protein>
    <submittedName>
        <fullName evidence="2">Uncharacterized protein</fullName>
    </submittedName>
</protein>
<organism evidence="2 3">
    <name type="scientific">Wuchereria bancrofti</name>
    <dbReference type="NCBI Taxonomy" id="6293"/>
    <lineage>
        <taxon>Eukaryota</taxon>
        <taxon>Metazoa</taxon>
        <taxon>Ecdysozoa</taxon>
        <taxon>Nematoda</taxon>
        <taxon>Chromadorea</taxon>
        <taxon>Rhabditida</taxon>
        <taxon>Spirurina</taxon>
        <taxon>Spiruromorpha</taxon>
        <taxon>Filarioidea</taxon>
        <taxon>Onchocercidae</taxon>
        <taxon>Wuchereria</taxon>
    </lineage>
</organism>
<feature type="region of interest" description="Disordered" evidence="1">
    <location>
        <begin position="1"/>
        <end position="36"/>
    </location>
</feature>
<feature type="compositionally biased region" description="Polar residues" evidence="1">
    <location>
        <begin position="20"/>
        <end position="29"/>
    </location>
</feature>
<proteinExistence type="predicted"/>
<gene>
    <name evidence="2" type="ORF">WUBG_05930</name>
</gene>
<reference evidence="3" key="1">
    <citation type="submission" date="2012-08" db="EMBL/GenBank/DDBJ databases">
        <title>The Genome Sequence of Wuchereria bancrofti.</title>
        <authorList>
            <person name="Nutman T.B."/>
            <person name="Fink D.L."/>
            <person name="Russ C."/>
            <person name="Young S."/>
            <person name="Zeng Q."/>
            <person name="Koehrsen M."/>
            <person name="Alvarado L."/>
            <person name="Berlin A."/>
            <person name="Chapman S.B."/>
            <person name="Chen Z."/>
            <person name="Freedman E."/>
            <person name="Gellesch M."/>
            <person name="Goldberg J."/>
            <person name="Griggs A."/>
            <person name="Gujja S."/>
            <person name="Heilman E.R."/>
            <person name="Heiman D."/>
            <person name="Hepburn T."/>
            <person name="Howarth C."/>
            <person name="Jen D."/>
            <person name="Larson L."/>
            <person name="Lewis B."/>
            <person name="Mehta T."/>
            <person name="Park D."/>
            <person name="Pearson M."/>
            <person name="Roberts A."/>
            <person name="Saif S."/>
            <person name="Shea T."/>
            <person name="Shenoy N."/>
            <person name="Sisk P."/>
            <person name="Stolte C."/>
            <person name="Sykes S."/>
            <person name="Walk T."/>
            <person name="White J."/>
            <person name="Yandava C."/>
            <person name="Haas B."/>
            <person name="Henn M.R."/>
            <person name="Nusbaum C."/>
            <person name="Birren B."/>
        </authorList>
    </citation>
    <scope>NUCLEOTIDE SEQUENCE [LARGE SCALE GENOMIC DNA]</scope>
    <source>
        <strain evidence="3">NA</strain>
    </source>
</reference>
<dbReference type="EMBL" id="ADBV01002392">
    <property type="protein sequence ID" value="EJW83160.1"/>
    <property type="molecule type" value="Genomic_DNA"/>
</dbReference>
<comment type="caution">
    <text evidence="2">The sequence shown here is derived from an EMBL/GenBank/DDBJ whole genome shotgun (WGS) entry which is preliminary data.</text>
</comment>
<dbReference type="AlphaFoldDB" id="J9B7Y9"/>